<dbReference type="GO" id="GO:0005524">
    <property type="term" value="F:ATP binding"/>
    <property type="evidence" value="ECO:0007669"/>
    <property type="project" value="UniProtKB-UniRule"/>
</dbReference>
<dbReference type="PROSITE" id="PS50011">
    <property type="entry name" value="PROTEIN_KINASE_DOM"/>
    <property type="match status" value="1"/>
</dbReference>
<proteinExistence type="inferred from homology"/>
<dbReference type="InterPro" id="IPR008271">
    <property type="entry name" value="Ser/Thr_kinase_AS"/>
</dbReference>
<dbReference type="GO" id="GO:0004674">
    <property type="term" value="F:protein serine/threonine kinase activity"/>
    <property type="evidence" value="ECO:0007669"/>
    <property type="project" value="UniProtKB-KW"/>
</dbReference>
<feature type="domain" description="Protein kinase" evidence="9">
    <location>
        <begin position="147"/>
        <end position="306"/>
    </location>
</feature>
<keyword evidence="3" id="KW-0808">Transferase</keyword>
<evidence type="ECO:0000256" key="2">
    <source>
        <dbReference type="ARBA" id="ARBA00022527"/>
    </source>
</evidence>
<dbReference type="InterPro" id="IPR000719">
    <property type="entry name" value="Prot_kinase_dom"/>
</dbReference>
<evidence type="ECO:0000313" key="11">
    <source>
        <dbReference type="Proteomes" id="UP001627154"/>
    </source>
</evidence>
<dbReference type="GO" id="GO:0009967">
    <property type="term" value="P:positive regulation of signal transduction"/>
    <property type="evidence" value="ECO:0007669"/>
    <property type="project" value="UniProtKB-ARBA"/>
</dbReference>
<evidence type="ECO:0000313" key="10">
    <source>
        <dbReference type="EMBL" id="KAL3407401.1"/>
    </source>
</evidence>
<dbReference type="EMBL" id="JBJJXI010000009">
    <property type="protein sequence ID" value="KAL3407401.1"/>
    <property type="molecule type" value="Genomic_DNA"/>
</dbReference>
<dbReference type="InterPro" id="IPR017441">
    <property type="entry name" value="Protein_kinase_ATP_BS"/>
</dbReference>
<evidence type="ECO:0000256" key="1">
    <source>
        <dbReference type="ARBA" id="ARBA00006529"/>
    </source>
</evidence>
<organism evidence="10 11">
    <name type="scientific">Trichogramma kaykai</name>
    <dbReference type="NCBI Taxonomy" id="54128"/>
    <lineage>
        <taxon>Eukaryota</taxon>
        <taxon>Metazoa</taxon>
        <taxon>Ecdysozoa</taxon>
        <taxon>Arthropoda</taxon>
        <taxon>Hexapoda</taxon>
        <taxon>Insecta</taxon>
        <taxon>Pterygota</taxon>
        <taxon>Neoptera</taxon>
        <taxon>Endopterygota</taxon>
        <taxon>Hymenoptera</taxon>
        <taxon>Apocrita</taxon>
        <taxon>Proctotrupomorpha</taxon>
        <taxon>Chalcidoidea</taxon>
        <taxon>Trichogrammatidae</taxon>
        <taxon>Trichogramma</taxon>
    </lineage>
</organism>
<dbReference type="PROSITE" id="PS00108">
    <property type="entry name" value="PROTEIN_KINASE_ST"/>
    <property type="match status" value="1"/>
</dbReference>
<gene>
    <name evidence="10" type="ORF">TKK_000517</name>
</gene>
<dbReference type="PANTHER" id="PTHR46716">
    <property type="entry name" value="MITOGEN-ACTIVATED PROTEIN KINASE KINASE KINASE 7"/>
    <property type="match status" value="1"/>
</dbReference>
<reference evidence="10 11" key="1">
    <citation type="journal article" date="2024" name="bioRxiv">
        <title>A reference genome for Trichogramma kaykai: A tiny desert-dwelling parasitoid wasp with competing sex-ratio distorters.</title>
        <authorList>
            <person name="Culotta J."/>
            <person name="Lindsey A.R."/>
        </authorList>
    </citation>
    <scope>NUCLEOTIDE SEQUENCE [LARGE SCALE GENOMIC DNA]</scope>
    <source>
        <strain evidence="10 11">KSX58</strain>
    </source>
</reference>
<comment type="caution">
    <text evidence="10">The sequence shown here is derived from an EMBL/GenBank/DDBJ whole genome shotgun (WGS) entry which is preliminary data.</text>
</comment>
<name>A0ABD2XQK0_9HYME</name>
<accession>A0ABD2XQK0</accession>
<keyword evidence="2 8" id="KW-0723">Serine/threonine-protein kinase</keyword>
<keyword evidence="4 7" id="KW-0547">Nucleotide-binding</keyword>
<evidence type="ECO:0000256" key="6">
    <source>
        <dbReference type="ARBA" id="ARBA00022840"/>
    </source>
</evidence>
<keyword evidence="6 7" id="KW-0067">ATP-binding</keyword>
<evidence type="ECO:0000256" key="8">
    <source>
        <dbReference type="RuleBase" id="RU000304"/>
    </source>
</evidence>
<dbReference type="SUPFAM" id="SSF56112">
    <property type="entry name" value="Protein kinase-like (PK-like)"/>
    <property type="match status" value="1"/>
</dbReference>
<evidence type="ECO:0000259" key="9">
    <source>
        <dbReference type="PROSITE" id="PS50011"/>
    </source>
</evidence>
<evidence type="ECO:0000256" key="5">
    <source>
        <dbReference type="ARBA" id="ARBA00022777"/>
    </source>
</evidence>
<protein>
    <recommendedName>
        <fullName evidence="9">Protein kinase domain-containing protein</fullName>
    </recommendedName>
</protein>
<dbReference type="SMART" id="SM00220">
    <property type="entry name" value="S_TKc"/>
    <property type="match status" value="1"/>
</dbReference>
<keyword evidence="11" id="KW-1185">Reference proteome</keyword>
<sequence>MEIGRMNHDIISTFGEEGFWAFYKAACTKAHRPITLCLYTSENKVKTASVLQPVDNISNKSVLNKVKNSAKSKENDFSLSVDEMPTCKSIFKTPMLTKKNFPLKKKISGELLQPPDVPEKKSKELEVEVVRNMQSHVAVEVPIADLTFTETVLGKGAFGEVRKGVWSYSNVAIKTINVLDENPKDILKEVLILRTVLHPNIVLIMGYAIQKYHFHIVMEFIDGYTLMDLIFKETVKSKFPLTICEKMKITNQILIGLAFLHGFPNQIIHRDIKPPNIMLIKEKLVKICDLGVSKISEADSELMTTN</sequence>
<evidence type="ECO:0000256" key="4">
    <source>
        <dbReference type="ARBA" id="ARBA00022741"/>
    </source>
</evidence>
<dbReference type="GO" id="GO:0019899">
    <property type="term" value="F:enzyme binding"/>
    <property type="evidence" value="ECO:0007669"/>
    <property type="project" value="UniProtKB-ARBA"/>
</dbReference>
<dbReference type="Pfam" id="PF00069">
    <property type="entry name" value="Pkinase"/>
    <property type="match status" value="1"/>
</dbReference>
<comment type="similarity">
    <text evidence="1">Belongs to the protein kinase superfamily. STE Ser/Thr protein kinase family. MAP kinase kinase kinase subfamily.</text>
</comment>
<evidence type="ECO:0000256" key="7">
    <source>
        <dbReference type="PROSITE-ProRule" id="PRU10141"/>
    </source>
</evidence>
<feature type="binding site" evidence="7">
    <location>
        <position position="174"/>
    </location>
    <ligand>
        <name>ATP</name>
        <dbReference type="ChEBI" id="CHEBI:30616"/>
    </ligand>
</feature>
<keyword evidence="5" id="KW-0418">Kinase</keyword>
<dbReference type="InterPro" id="IPR011009">
    <property type="entry name" value="Kinase-like_dom_sf"/>
</dbReference>
<dbReference type="Gene3D" id="1.10.510.10">
    <property type="entry name" value="Transferase(Phosphotransferase) domain 1"/>
    <property type="match status" value="1"/>
</dbReference>
<dbReference type="PANTHER" id="PTHR46716:SF1">
    <property type="entry name" value="MITOGEN-ACTIVATED PROTEIN KINASE KINASE KINASE 7"/>
    <property type="match status" value="1"/>
</dbReference>
<evidence type="ECO:0000256" key="3">
    <source>
        <dbReference type="ARBA" id="ARBA00022679"/>
    </source>
</evidence>
<dbReference type="PROSITE" id="PS00107">
    <property type="entry name" value="PROTEIN_KINASE_ATP"/>
    <property type="match status" value="1"/>
</dbReference>
<dbReference type="Proteomes" id="UP001627154">
    <property type="component" value="Unassembled WGS sequence"/>
</dbReference>
<dbReference type="AlphaFoldDB" id="A0ABD2XQK0"/>